<accession>A0ABU7STT2</accession>
<protein>
    <recommendedName>
        <fullName evidence="4">DUF669 domain-containing protein</fullName>
    </recommendedName>
</protein>
<evidence type="ECO:0000313" key="3">
    <source>
        <dbReference type="Proteomes" id="UP001335665"/>
    </source>
</evidence>
<evidence type="ECO:0000256" key="1">
    <source>
        <dbReference type="SAM" id="MobiDB-lite"/>
    </source>
</evidence>
<gene>
    <name evidence="2" type="ORF">PS396_06730</name>
</gene>
<comment type="caution">
    <text evidence="2">The sequence shown here is derived from an EMBL/GenBank/DDBJ whole genome shotgun (WGS) entry which is preliminary data.</text>
</comment>
<organism evidence="2 3">
    <name type="scientific">Limosilactobacillus pontis</name>
    <dbReference type="NCBI Taxonomy" id="35787"/>
    <lineage>
        <taxon>Bacteria</taxon>
        <taxon>Bacillati</taxon>
        <taxon>Bacillota</taxon>
        <taxon>Bacilli</taxon>
        <taxon>Lactobacillales</taxon>
        <taxon>Lactobacillaceae</taxon>
        <taxon>Limosilactobacillus</taxon>
    </lineage>
</organism>
<name>A0ABU7STT2_9LACO</name>
<reference evidence="2 3" key="1">
    <citation type="submission" date="2023-02" db="EMBL/GenBank/DDBJ databases">
        <title>The predominant lactic acid bacteria and yeasts involved in the spontaneous fermentation of millet during the production of the traditional porridge Hausa koko in Ghana.</title>
        <authorList>
            <person name="Atter A."/>
            <person name="Diaz M."/>
        </authorList>
    </citation>
    <scope>NUCLEOTIDE SEQUENCE [LARGE SCALE GENOMIC DNA]</scope>
    <source>
        <strain evidence="2 3">FI11552</strain>
    </source>
</reference>
<sequence length="189" mass="21236">MSLLDAYKKATNNWDAKKDKVQQSQAIPAGTYEVMLEKTDHPVYKSGWDCLRFDLQVIAGKYTSRHEQIRVSLATKAPKGKALPEFVISRNIRTIAKLGEMIGLDMKPEYFPDNETDAYEKLAAAFKPYEGKTVQMVITETPSKKDPDKLYRNYDFGPSKTTIETPEANKSGNDNGGSDTTITDDELPF</sequence>
<dbReference type="Proteomes" id="UP001335665">
    <property type="component" value="Unassembled WGS sequence"/>
</dbReference>
<evidence type="ECO:0008006" key="4">
    <source>
        <dbReference type="Google" id="ProtNLM"/>
    </source>
</evidence>
<feature type="compositionally biased region" description="Basic and acidic residues" evidence="1">
    <location>
        <begin position="142"/>
        <end position="152"/>
    </location>
</feature>
<dbReference type="EMBL" id="JAQSFA010000015">
    <property type="protein sequence ID" value="MEE6701488.1"/>
    <property type="molecule type" value="Genomic_DNA"/>
</dbReference>
<dbReference type="RefSeq" id="WP_331192102.1">
    <property type="nucleotide sequence ID" value="NZ_JAQSEO010000013.1"/>
</dbReference>
<evidence type="ECO:0000313" key="2">
    <source>
        <dbReference type="EMBL" id="MEE6701488.1"/>
    </source>
</evidence>
<feature type="compositionally biased region" description="Polar residues" evidence="1">
    <location>
        <begin position="159"/>
        <end position="181"/>
    </location>
</feature>
<keyword evidence="3" id="KW-1185">Reference proteome</keyword>
<dbReference type="Pfam" id="PF05037">
    <property type="entry name" value="DUF669"/>
    <property type="match status" value="1"/>
</dbReference>
<proteinExistence type="predicted"/>
<feature type="region of interest" description="Disordered" evidence="1">
    <location>
        <begin position="140"/>
        <end position="189"/>
    </location>
</feature>
<dbReference type="InterPro" id="IPR007731">
    <property type="entry name" value="DUF669"/>
</dbReference>